<keyword evidence="1" id="KW-0472">Membrane</keyword>
<evidence type="ECO:0000313" key="3">
    <source>
        <dbReference type="Proteomes" id="UP000637002"/>
    </source>
</evidence>
<reference evidence="2" key="2">
    <citation type="submission" date="2020-09" db="EMBL/GenBank/DDBJ databases">
        <authorList>
            <person name="Sun Q."/>
            <person name="Zhou Y."/>
        </authorList>
    </citation>
    <scope>NUCLEOTIDE SEQUENCE</scope>
    <source>
        <strain evidence="2">CGMCC 1.12919</strain>
    </source>
</reference>
<sequence>MSDITDQSGSGRRSFLLAQAPYIAMLLLVFGGIALTSLLPSLTSVYWQLIAVVFAVMCILSEWRRHPPGRPRWRMAIAQLLHWAVILIAMRVLFVHDVANMLNSDAIGLAVLAVLALGTLLAGIHIGAWQIGFVGLLLALGIPAIAWLEQAALLITAAAISIAAIAALYLWQRHRSAESADV</sequence>
<feature type="transmembrane region" description="Helical" evidence="1">
    <location>
        <begin position="45"/>
        <end position="63"/>
    </location>
</feature>
<gene>
    <name evidence="2" type="ORF">GCM10010994_11750</name>
</gene>
<feature type="transmembrane region" description="Helical" evidence="1">
    <location>
        <begin position="106"/>
        <end position="124"/>
    </location>
</feature>
<reference evidence="2" key="1">
    <citation type="journal article" date="2014" name="Int. J. Syst. Evol. Microbiol.">
        <title>Complete genome sequence of Corynebacterium casei LMG S-19264T (=DSM 44701T), isolated from a smear-ripened cheese.</title>
        <authorList>
            <consortium name="US DOE Joint Genome Institute (JGI-PGF)"/>
            <person name="Walter F."/>
            <person name="Albersmeier A."/>
            <person name="Kalinowski J."/>
            <person name="Ruckert C."/>
        </authorList>
    </citation>
    <scope>NUCLEOTIDE SEQUENCE</scope>
    <source>
        <strain evidence="2">CGMCC 1.12919</strain>
    </source>
</reference>
<feature type="transmembrane region" description="Helical" evidence="1">
    <location>
        <begin position="20"/>
        <end position="39"/>
    </location>
</feature>
<dbReference type="RefSeq" id="WP_188608211.1">
    <property type="nucleotide sequence ID" value="NZ_BMGG01000002.1"/>
</dbReference>
<keyword evidence="3" id="KW-1185">Reference proteome</keyword>
<feature type="transmembrane region" description="Helical" evidence="1">
    <location>
        <begin position="75"/>
        <end position="94"/>
    </location>
</feature>
<keyword evidence="1" id="KW-0812">Transmembrane</keyword>
<name>A0A916U133_9HYPH</name>
<dbReference type="Proteomes" id="UP000637002">
    <property type="component" value="Unassembled WGS sequence"/>
</dbReference>
<proteinExistence type="predicted"/>
<dbReference type="EMBL" id="BMGG01000002">
    <property type="protein sequence ID" value="GGC54436.1"/>
    <property type="molecule type" value="Genomic_DNA"/>
</dbReference>
<feature type="transmembrane region" description="Helical" evidence="1">
    <location>
        <begin position="131"/>
        <end position="148"/>
    </location>
</feature>
<evidence type="ECO:0000256" key="1">
    <source>
        <dbReference type="SAM" id="Phobius"/>
    </source>
</evidence>
<accession>A0A916U133</accession>
<organism evidence="2 3">
    <name type="scientific">Chelatococcus reniformis</name>
    <dbReference type="NCBI Taxonomy" id="1494448"/>
    <lineage>
        <taxon>Bacteria</taxon>
        <taxon>Pseudomonadati</taxon>
        <taxon>Pseudomonadota</taxon>
        <taxon>Alphaproteobacteria</taxon>
        <taxon>Hyphomicrobiales</taxon>
        <taxon>Chelatococcaceae</taxon>
        <taxon>Chelatococcus</taxon>
    </lineage>
</organism>
<evidence type="ECO:0000313" key="2">
    <source>
        <dbReference type="EMBL" id="GGC54436.1"/>
    </source>
</evidence>
<keyword evidence="1" id="KW-1133">Transmembrane helix</keyword>
<protein>
    <submittedName>
        <fullName evidence="2">Uncharacterized protein</fullName>
    </submittedName>
</protein>
<dbReference type="AlphaFoldDB" id="A0A916U133"/>
<feature type="transmembrane region" description="Helical" evidence="1">
    <location>
        <begin position="154"/>
        <end position="171"/>
    </location>
</feature>
<comment type="caution">
    <text evidence="2">The sequence shown here is derived from an EMBL/GenBank/DDBJ whole genome shotgun (WGS) entry which is preliminary data.</text>
</comment>